<feature type="signal peptide" evidence="1">
    <location>
        <begin position="1"/>
        <end position="22"/>
    </location>
</feature>
<protein>
    <submittedName>
        <fullName evidence="2">DUF2155 domain-containing protein</fullName>
    </submittedName>
</protein>
<evidence type="ECO:0000313" key="3">
    <source>
        <dbReference type="Proteomes" id="UP000755104"/>
    </source>
</evidence>
<organism evidence="2 3">
    <name type="scientific">Qipengyuania qiaonensis</name>
    <dbReference type="NCBI Taxonomy" id="2867240"/>
    <lineage>
        <taxon>Bacteria</taxon>
        <taxon>Pseudomonadati</taxon>
        <taxon>Pseudomonadota</taxon>
        <taxon>Alphaproteobacteria</taxon>
        <taxon>Sphingomonadales</taxon>
        <taxon>Erythrobacteraceae</taxon>
        <taxon>Qipengyuania</taxon>
    </lineage>
</organism>
<reference evidence="2 3" key="1">
    <citation type="submission" date="2021-08" db="EMBL/GenBank/DDBJ databases">
        <title>Comparative Genomics Analysis of the Genus Qipengyuania Reveals Extensive Genetic Diversity and Metabolic Versatility, Including the Description of Fifteen Novel Species.</title>
        <authorList>
            <person name="Liu Y."/>
        </authorList>
    </citation>
    <scope>NUCLEOTIDE SEQUENCE [LARGE SCALE GENOMIC DNA]</scope>
    <source>
        <strain evidence="2 3">6D47A</strain>
    </source>
</reference>
<dbReference type="Pfam" id="PF09923">
    <property type="entry name" value="DUF2155"/>
    <property type="match status" value="1"/>
</dbReference>
<name>A0ABS7J6F0_9SPHN</name>
<dbReference type="PROSITE" id="PS51257">
    <property type="entry name" value="PROKAR_LIPOPROTEIN"/>
    <property type="match status" value="1"/>
</dbReference>
<comment type="caution">
    <text evidence="2">The sequence shown here is derived from an EMBL/GenBank/DDBJ whole genome shotgun (WGS) entry which is preliminary data.</text>
</comment>
<gene>
    <name evidence="2" type="ORF">K3174_10165</name>
</gene>
<evidence type="ECO:0000256" key="1">
    <source>
        <dbReference type="SAM" id="SignalP"/>
    </source>
</evidence>
<proteinExistence type="predicted"/>
<keyword evidence="1" id="KW-0732">Signal</keyword>
<accession>A0ABS7J6F0</accession>
<dbReference type="Proteomes" id="UP000755104">
    <property type="component" value="Unassembled WGS sequence"/>
</dbReference>
<dbReference type="InterPro" id="IPR019225">
    <property type="entry name" value="DUF2155"/>
</dbReference>
<evidence type="ECO:0000313" key="2">
    <source>
        <dbReference type="EMBL" id="MBX7482900.1"/>
    </source>
</evidence>
<feature type="chain" id="PRO_5047213195" evidence="1">
    <location>
        <begin position="23"/>
        <end position="177"/>
    </location>
</feature>
<dbReference type="EMBL" id="JAIGNO010000005">
    <property type="protein sequence ID" value="MBX7482900.1"/>
    <property type="molecule type" value="Genomic_DNA"/>
</dbReference>
<sequence>MRRAFALLATTAALVACGQESAEPEDAIRTTIPDSVQQVEMPEQPAEEADIGTPMQERVAKLGLLNKRNNVSQDLEMRPGEERRVGDVIVRLQACERTAPWEMPKETGAFVQLLVRQRGTEDQFRKVFSGWLFKNSPSLNVVEHPIYDVWVKDCTMDFPGEEAAPNRQTASGSEAAA</sequence>
<keyword evidence="3" id="KW-1185">Reference proteome</keyword>